<feature type="transmembrane region" description="Helical" evidence="1">
    <location>
        <begin position="20"/>
        <end position="39"/>
    </location>
</feature>
<evidence type="ECO:0000313" key="2">
    <source>
        <dbReference type="EMBL" id="KKK66700.1"/>
    </source>
</evidence>
<reference evidence="2" key="1">
    <citation type="journal article" date="2015" name="Nature">
        <title>Complex archaea that bridge the gap between prokaryotes and eukaryotes.</title>
        <authorList>
            <person name="Spang A."/>
            <person name="Saw J.H."/>
            <person name="Jorgensen S.L."/>
            <person name="Zaremba-Niedzwiedzka K."/>
            <person name="Martijn J."/>
            <person name="Lind A.E."/>
            <person name="van Eijk R."/>
            <person name="Schleper C."/>
            <person name="Guy L."/>
            <person name="Ettema T.J."/>
        </authorList>
    </citation>
    <scope>NUCLEOTIDE SEQUENCE</scope>
</reference>
<accession>A0A0F8XZF6</accession>
<sequence>MVAWVTDYGFHDEAMLRYSILIVTVVAHISAAILLWLGIKQFRESLRRRDEWEATPA</sequence>
<keyword evidence="1" id="KW-0472">Membrane</keyword>
<organism evidence="2">
    <name type="scientific">marine sediment metagenome</name>
    <dbReference type="NCBI Taxonomy" id="412755"/>
    <lineage>
        <taxon>unclassified sequences</taxon>
        <taxon>metagenomes</taxon>
        <taxon>ecological metagenomes</taxon>
    </lineage>
</organism>
<dbReference type="AlphaFoldDB" id="A0A0F8XZF6"/>
<name>A0A0F8XZF6_9ZZZZ</name>
<dbReference type="EMBL" id="LAZR01059956">
    <property type="protein sequence ID" value="KKK66700.1"/>
    <property type="molecule type" value="Genomic_DNA"/>
</dbReference>
<proteinExistence type="predicted"/>
<gene>
    <name evidence="2" type="ORF">LCGC14_2961440</name>
</gene>
<keyword evidence="1" id="KW-0812">Transmembrane</keyword>
<protein>
    <submittedName>
        <fullName evidence="2">Uncharacterized protein</fullName>
    </submittedName>
</protein>
<comment type="caution">
    <text evidence="2">The sequence shown here is derived from an EMBL/GenBank/DDBJ whole genome shotgun (WGS) entry which is preliminary data.</text>
</comment>
<evidence type="ECO:0000256" key="1">
    <source>
        <dbReference type="SAM" id="Phobius"/>
    </source>
</evidence>
<keyword evidence="1" id="KW-1133">Transmembrane helix</keyword>